<comment type="caution">
    <text evidence="1">The sequence shown here is derived from an EMBL/GenBank/DDBJ whole genome shotgun (WGS) entry which is preliminary data.</text>
</comment>
<evidence type="ECO:0000313" key="2">
    <source>
        <dbReference type="Proteomes" id="UP001159405"/>
    </source>
</evidence>
<feature type="non-terminal residue" evidence="1">
    <location>
        <position position="128"/>
    </location>
</feature>
<reference evidence="1 2" key="1">
    <citation type="submission" date="2022-05" db="EMBL/GenBank/DDBJ databases">
        <authorList>
            <consortium name="Genoscope - CEA"/>
            <person name="William W."/>
        </authorList>
    </citation>
    <scope>NUCLEOTIDE SEQUENCE [LARGE SCALE GENOMIC DNA]</scope>
</reference>
<evidence type="ECO:0000313" key="1">
    <source>
        <dbReference type="EMBL" id="CAH3108890.1"/>
    </source>
</evidence>
<sequence length="128" mass="14124">MNGMEQHLKHMKHLTNRLAAIGAPISEEDQVVTLLGSLLRNFASLVTAMQATTNFVQQALRHVKMKQTEMSHSLRKAESVLSGVTTKNKPRGPPTCVDCAEVGYICRYCTSNKSKGQKARLAEGQDVR</sequence>
<gene>
    <name evidence="1" type="ORF">PLOB_00017894</name>
</gene>
<name>A0ABN8NIU7_9CNID</name>
<keyword evidence="2" id="KW-1185">Reference proteome</keyword>
<proteinExistence type="predicted"/>
<dbReference type="EMBL" id="CALNXK010000021">
    <property type="protein sequence ID" value="CAH3108890.1"/>
    <property type="molecule type" value="Genomic_DNA"/>
</dbReference>
<organism evidence="1 2">
    <name type="scientific">Porites lobata</name>
    <dbReference type="NCBI Taxonomy" id="104759"/>
    <lineage>
        <taxon>Eukaryota</taxon>
        <taxon>Metazoa</taxon>
        <taxon>Cnidaria</taxon>
        <taxon>Anthozoa</taxon>
        <taxon>Hexacorallia</taxon>
        <taxon>Scleractinia</taxon>
        <taxon>Fungiina</taxon>
        <taxon>Poritidae</taxon>
        <taxon>Porites</taxon>
    </lineage>
</organism>
<dbReference type="Pfam" id="PF14223">
    <property type="entry name" value="Retrotran_gag_2"/>
    <property type="match status" value="1"/>
</dbReference>
<protein>
    <submittedName>
        <fullName evidence="1">Uncharacterized protein</fullName>
    </submittedName>
</protein>
<dbReference type="Proteomes" id="UP001159405">
    <property type="component" value="Unassembled WGS sequence"/>
</dbReference>
<accession>A0ABN8NIU7</accession>